<organism evidence="2 3">
    <name type="scientific">Roseateles albus</name>
    <dbReference type="NCBI Taxonomy" id="2987525"/>
    <lineage>
        <taxon>Bacteria</taxon>
        <taxon>Pseudomonadati</taxon>
        <taxon>Pseudomonadota</taxon>
        <taxon>Betaproteobacteria</taxon>
        <taxon>Burkholderiales</taxon>
        <taxon>Sphaerotilaceae</taxon>
        <taxon>Roseateles</taxon>
    </lineage>
</organism>
<evidence type="ECO:0000313" key="2">
    <source>
        <dbReference type="EMBL" id="MDC8773196.1"/>
    </source>
</evidence>
<dbReference type="Proteomes" id="UP001221189">
    <property type="component" value="Unassembled WGS sequence"/>
</dbReference>
<comment type="caution">
    <text evidence="2">The sequence shown here is derived from an EMBL/GenBank/DDBJ whole genome shotgun (WGS) entry which is preliminary data.</text>
</comment>
<dbReference type="Pfam" id="PF06676">
    <property type="entry name" value="DUF1178"/>
    <property type="match status" value="1"/>
</dbReference>
<dbReference type="EMBL" id="JAQQXT010000010">
    <property type="protein sequence ID" value="MDC8773196.1"/>
    <property type="molecule type" value="Genomic_DNA"/>
</dbReference>
<name>A0ABT5KH31_9BURK</name>
<dbReference type="RefSeq" id="WP_273601358.1">
    <property type="nucleotide sequence ID" value="NZ_JAQQXT010000010.1"/>
</dbReference>
<dbReference type="PIRSF" id="PIRSF032131">
    <property type="entry name" value="UCP032131"/>
    <property type="match status" value="1"/>
</dbReference>
<evidence type="ECO:0000313" key="3">
    <source>
        <dbReference type="Proteomes" id="UP001221189"/>
    </source>
</evidence>
<accession>A0ABT5KH31</accession>
<proteinExistence type="predicted"/>
<protein>
    <submittedName>
        <fullName evidence="2">DUF1178 family protein</fullName>
    </submittedName>
</protein>
<reference evidence="2 3" key="1">
    <citation type="submission" date="2022-10" db="EMBL/GenBank/DDBJ databases">
        <title>Paucibacter sp. hw1 Genome sequencing.</title>
        <authorList>
            <person name="Park S."/>
        </authorList>
    </citation>
    <scope>NUCLEOTIDE SEQUENCE [LARGE SCALE GENOMIC DNA]</scope>
    <source>
        <strain evidence="3">hw1</strain>
    </source>
</reference>
<gene>
    <name evidence="2" type="ORF">PRZ03_16535</name>
</gene>
<dbReference type="InterPro" id="IPR009562">
    <property type="entry name" value="DUF1178"/>
</dbReference>
<sequence>MLVLNLRCGHHHGFEGWFASASDFESQLQRGLISCPICADIHISRMPSAPHLNVSHLRGGPAEPSTAQASAAPAGVAKPELPGHVNARMHDHLLSAVAAVLANTEDVGDRFVEEARRIHYGETEAHGIRGQASATEVAELVEEGIAVMPLLLPAALKGPIQ</sequence>
<keyword evidence="3" id="KW-1185">Reference proteome</keyword>
<evidence type="ECO:0000256" key="1">
    <source>
        <dbReference type="SAM" id="MobiDB-lite"/>
    </source>
</evidence>
<feature type="region of interest" description="Disordered" evidence="1">
    <location>
        <begin position="52"/>
        <end position="71"/>
    </location>
</feature>